<feature type="compositionally biased region" description="Basic and acidic residues" evidence="1">
    <location>
        <begin position="93"/>
        <end position="113"/>
    </location>
</feature>
<evidence type="ECO:0000313" key="3">
    <source>
        <dbReference type="Proteomes" id="UP000266673"/>
    </source>
</evidence>
<dbReference type="OrthoDB" id="2428593at2759"/>
<dbReference type="STRING" id="44941.A0A397VPZ5"/>
<sequence>MENKEKEHEVKYESVIEEDCPMGTRKYFAISPEGDFLVEFKVIGLDTDSSDLNFPGSDSSDSDTPDLDSPDSDSPESLDFELKMYNIKNLKNEDDLTKKKDSKQENGSKRENELNQGDEQELSYRKFSRIHTDTKSPFTKAQIDLIRNVPKPIVRWSVAVLDESANSSKFRLLAISCISAKDMEYFWENYKEISPKPIQNIQNNGLTFVFIINYDYSINNTEDKELLIKYGGIVKLFYEKDCIADQDVDDHFLIFLTFSGICKYHIKNKSTYSIQRLKYPKRIYNSIISMEAIFINSKMDFIYNYIRVCTYIQKCINKHYFLVDTIKEDIKYIELYDLKTNQLVNTFQRQILGKSTFGELPSFYAISNNGKLLAYLSFPIKGITIYSIECGLEIAELANIFDTSIFRTADATDRIFLYFFHNDEKLLIYFSPRDFSSESDDSSAVWAVWNIFNSLRDSVKLNKQKFILDFPSYEYNDKEYGYVEKSNSCMVVYQQDGEHDKLFIYDDLIVDKYFKILNEIDKQDWITRNLKDHTREFKIDKLYEPWLLREPEEDDFLYSFYLDKKKEKLLIIGNHTVQFWYRGTLKFIHSLIPFLGVPDFSDIYFVMWHEKKIEVKGIEYCSEKFKFSIQIKEDEEIKQI</sequence>
<feature type="region of interest" description="Disordered" evidence="1">
    <location>
        <begin position="49"/>
        <end position="76"/>
    </location>
</feature>
<organism evidence="2 3">
    <name type="scientific">Gigaspora rosea</name>
    <dbReference type="NCBI Taxonomy" id="44941"/>
    <lineage>
        <taxon>Eukaryota</taxon>
        <taxon>Fungi</taxon>
        <taxon>Fungi incertae sedis</taxon>
        <taxon>Mucoromycota</taxon>
        <taxon>Glomeromycotina</taxon>
        <taxon>Glomeromycetes</taxon>
        <taxon>Diversisporales</taxon>
        <taxon>Gigasporaceae</taxon>
        <taxon>Gigaspora</taxon>
    </lineage>
</organism>
<comment type="caution">
    <text evidence="2">The sequence shown here is derived from an EMBL/GenBank/DDBJ whole genome shotgun (WGS) entry which is preliminary data.</text>
</comment>
<evidence type="ECO:0000256" key="1">
    <source>
        <dbReference type="SAM" id="MobiDB-lite"/>
    </source>
</evidence>
<feature type="region of interest" description="Disordered" evidence="1">
    <location>
        <begin position="93"/>
        <end position="118"/>
    </location>
</feature>
<dbReference type="AlphaFoldDB" id="A0A397VPZ5"/>
<accession>A0A397VPZ5</accession>
<proteinExistence type="predicted"/>
<protein>
    <submittedName>
        <fullName evidence="2">Uncharacterized protein</fullName>
    </submittedName>
</protein>
<name>A0A397VPZ5_9GLOM</name>
<dbReference type="Proteomes" id="UP000266673">
    <property type="component" value="Unassembled WGS sequence"/>
</dbReference>
<reference evidence="2 3" key="1">
    <citation type="submission" date="2018-06" db="EMBL/GenBank/DDBJ databases">
        <title>Comparative genomics reveals the genomic features of Rhizophagus irregularis, R. cerebriforme, R. diaphanum and Gigaspora rosea, and their symbiotic lifestyle signature.</title>
        <authorList>
            <person name="Morin E."/>
            <person name="San Clemente H."/>
            <person name="Chen E.C.H."/>
            <person name="De La Providencia I."/>
            <person name="Hainaut M."/>
            <person name="Kuo A."/>
            <person name="Kohler A."/>
            <person name="Murat C."/>
            <person name="Tang N."/>
            <person name="Roy S."/>
            <person name="Loubradou J."/>
            <person name="Henrissat B."/>
            <person name="Grigoriev I.V."/>
            <person name="Corradi N."/>
            <person name="Roux C."/>
            <person name="Martin F.M."/>
        </authorList>
    </citation>
    <scope>NUCLEOTIDE SEQUENCE [LARGE SCALE GENOMIC DNA]</scope>
    <source>
        <strain evidence="2 3">DAOM 194757</strain>
    </source>
</reference>
<feature type="compositionally biased region" description="Acidic residues" evidence="1">
    <location>
        <begin position="60"/>
        <end position="76"/>
    </location>
</feature>
<evidence type="ECO:0000313" key="2">
    <source>
        <dbReference type="EMBL" id="RIB23841.1"/>
    </source>
</evidence>
<keyword evidence="3" id="KW-1185">Reference proteome</keyword>
<dbReference type="EMBL" id="QKWP01000242">
    <property type="protein sequence ID" value="RIB23841.1"/>
    <property type="molecule type" value="Genomic_DNA"/>
</dbReference>
<gene>
    <name evidence="2" type="ORF">C2G38_2032404</name>
</gene>